<dbReference type="GO" id="GO:0005524">
    <property type="term" value="F:ATP binding"/>
    <property type="evidence" value="ECO:0007669"/>
    <property type="project" value="UniProtKB-KW"/>
</dbReference>
<feature type="non-terminal residue" evidence="6">
    <location>
        <position position="1"/>
    </location>
</feature>
<accession>A0ABS5F457</accession>
<dbReference type="InterPro" id="IPR027417">
    <property type="entry name" value="P-loop_NTPase"/>
</dbReference>
<dbReference type="Proteomes" id="UP001196870">
    <property type="component" value="Unassembled WGS sequence"/>
</dbReference>
<sequence length="53" mass="5486">GEPPNPARPPAGCAFHPRCPHAEARCGTEPPELAAAAPEHAVACHLVAEDRLP</sequence>
<organism evidence="6 7">
    <name type="scientific">Plastoroseomonas hellenica</name>
    <dbReference type="NCBI Taxonomy" id="2687306"/>
    <lineage>
        <taxon>Bacteria</taxon>
        <taxon>Pseudomonadati</taxon>
        <taxon>Pseudomonadota</taxon>
        <taxon>Alphaproteobacteria</taxon>
        <taxon>Acetobacterales</taxon>
        <taxon>Acetobacteraceae</taxon>
        <taxon>Plastoroseomonas</taxon>
    </lineage>
</organism>
<keyword evidence="7" id="KW-1185">Reference proteome</keyword>
<evidence type="ECO:0000313" key="7">
    <source>
        <dbReference type="Proteomes" id="UP001196870"/>
    </source>
</evidence>
<feature type="domain" description="Oligopeptide/dipeptide ABC transporter C-terminal" evidence="5">
    <location>
        <begin position="1"/>
        <end position="26"/>
    </location>
</feature>
<comment type="subcellular location">
    <subcellularLocation>
        <location evidence="1">Cell inner membrane</location>
        <topology evidence="1">Peripheral membrane protein</topology>
    </subcellularLocation>
</comment>
<dbReference type="RefSeq" id="WP_367617359.1">
    <property type="nucleotide sequence ID" value="NZ_JAAGBB010000034.1"/>
</dbReference>
<gene>
    <name evidence="6" type="ORF">GXW71_23610</name>
</gene>
<keyword evidence="2" id="KW-0813">Transport</keyword>
<dbReference type="Pfam" id="PF08352">
    <property type="entry name" value="oligo_HPY"/>
    <property type="match status" value="1"/>
</dbReference>
<evidence type="ECO:0000256" key="4">
    <source>
        <dbReference type="ARBA" id="ARBA00022840"/>
    </source>
</evidence>
<proteinExistence type="predicted"/>
<protein>
    <submittedName>
        <fullName evidence="6">ABC transporter ATP-binding protein</fullName>
    </submittedName>
</protein>
<dbReference type="EMBL" id="JAAGBB010000034">
    <property type="protein sequence ID" value="MBR0667364.1"/>
    <property type="molecule type" value="Genomic_DNA"/>
</dbReference>
<keyword evidence="3" id="KW-0547">Nucleotide-binding</keyword>
<evidence type="ECO:0000313" key="6">
    <source>
        <dbReference type="EMBL" id="MBR0667364.1"/>
    </source>
</evidence>
<evidence type="ECO:0000259" key="5">
    <source>
        <dbReference type="Pfam" id="PF08352"/>
    </source>
</evidence>
<evidence type="ECO:0000256" key="2">
    <source>
        <dbReference type="ARBA" id="ARBA00022448"/>
    </source>
</evidence>
<reference evidence="7" key="1">
    <citation type="journal article" date="2021" name="Syst. Appl. Microbiol.">
        <title>Roseomonas hellenica sp. nov., isolated from roots of wild-growing Alkanna tinctoria.</title>
        <authorList>
            <person name="Rat A."/>
            <person name="Naranjo H.D."/>
            <person name="Lebbe L."/>
            <person name="Cnockaert M."/>
            <person name="Krigas N."/>
            <person name="Grigoriadou K."/>
            <person name="Maloupa E."/>
            <person name="Willems A."/>
        </authorList>
    </citation>
    <scope>NUCLEOTIDE SEQUENCE [LARGE SCALE GENOMIC DNA]</scope>
    <source>
        <strain evidence="7">LMG 31523</strain>
    </source>
</reference>
<comment type="caution">
    <text evidence="6">The sequence shown here is derived from an EMBL/GenBank/DDBJ whole genome shotgun (WGS) entry which is preliminary data.</text>
</comment>
<name>A0ABS5F457_9PROT</name>
<dbReference type="NCBIfam" id="TIGR01727">
    <property type="entry name" value="oligo_HPY"/>
    <property type="match status" value="1"/>
</dbReference>
<dbReference type="InterPro" id="IPR013563">
    <property type="entry name" value="Oligopep_ABC_C"/>
</dbReference>
<dbReference type="Gene3D" id="3.40.50.300">
    <property type="entry name" value="P-loop containing nucleotide triphosphate hydrolases"/>
    <property type="match status" value="1"/>
</dbReference>
<evidence type="ECO:0000256" key="3">
    <source>
        <dbReference type="ARBA" id="ARBA00022741"/>
    </source>
</evidence>
<evidence type="ECO:0000256" key="1">
    <source>
        <dbReference type="ARBA" id="ARBA00004417"/>
    </source>
</evidence>
<keyword evidence="4 6" id="KW-0067">ATP-binding</keyword>